<accession>A0ABR0KSI8</accession>
<comment type="caution">
    <text evidence="5">The sequence shown here is derived from an EMBL/GenBank/DDBJ whole genome shotgun (WGS) entry which is preliminary data.</text>
</comment>
<evidence type="ECO:0000256" key="3">
    <source>
        <dbReference type="ARBA" id="ARBA00023004"/>
    </source>
</evidence>
<feature type="non-terminal residue" evidence="5">
    <location>
        <position position="1"/>
    </location>
</feature>
<dbReference type="InterPro" id="IPR001128">
    <property type="entry name" value="Cyt_P450"/>
</dbReference>
<dbReference type="EMBL" id="JAVRRA010024971">
    <property type="protein sequence ID" value="KAK5125074.1"/>
    <property type="molecule type" value="Genomic_DNA"/>
</dbReference>
<dbReference type="PANTHER" id="PTHR46696">
    <property type="entry name" value="P450, PUTATIVE (EUROFUNG)-RELATED"/>
    <property type="match status" value="1"/>
</dbReference>
<evidence type="ECO:0000313" key="6">
    <source>
        <dbReference type="Proteomes" id="UP001357485"/>
    </source>
</evidence>
<evidence type="ECO:0000313" key="5">
    <source>
        <dbReference type="EMBL" id="KAK5125074.1"/>
    </source>
</evidence>
<sequence length="161" mass="17891">DNGTTYNFKPNDTLVVNLKAVSRDSSKFPDPDNVHLDRPVDDYITFGAGAHQCLGMEMTRIALTTMLKTIFKLEKLRPAPGPQGKIRKVSKEFYPGDGLPESWHFHAYLTENLDGYFPLPTSKFQTPASSPEKAACRECLADTTSLAMKVNWDGELPTAIL</sequence>
<organism evidence="5 6">
    <name type="scientific">Cryomyces antarcticus</name>
    <dbReference type="NCBI Taxonomy" id="329879"/>
    <lineage>
        <taxon>Eukaryota</taxon>
        <taxon>Fungi</taxon>
        <taxon>Dikarya</taxon>
        <taxon>Ascomycota</taxon>
        <taxon>Pezizomycotina</taxon>
        <taxon>Dothideomycetes</taxon>
        <taxon>Dothideomycetes incertae sedis</taxon>
        <taxon>Cryomyces</taxon>
    </lineage>
</organism>
<dbReference type="Proteomes" id="UP001357485">
    <property type="component" value="Unassembled WGS sequence"/>
</dbReference>
<dbReference type="Pfam" id="PF00067">
    <property type="entry name" value="p450"/>
    <property type="match status" value="1"/>
</dbReference>
<protein>
    <recommendedName>
        <fullName evidence="7">Cytochrome P450</fullName>
    </recommendedName>
</protein>
<evidence type="ECO:0000256" key="2">
    <source>
        <dbReference type="ARBA" id="ARBA00022723"/>
    </source>
</evidence>
<keyword evidence="4" id="KW-0503">Monooxygenase</keyword>
<name>A0ABR0KSI8_9PEZI</name>
<evidence type="ECO:0008006" key="7">
    <source>
        <dbReference type="Google" id="ProtNLM"/>
    </source>
</evidence>
<gene>
    <name evidence="5" type="ORF">LTR16_003397</name>
</gene>
<keyword evidence="2 4" id="KW-0479">Metal-binding</keyword>
<dbReference type="PRINTS" id="PR00359">
    <property type="entry name" value="BP450"/>
</dbReference>
<dbReference type="InterPro" id="IPR002397">
    <property type="entry name" value="Cyt_P450_B"/>
</dbReference>
<keyword evidence="3 4" id="KW-0408">Iron</keyword>
<evidence type="ECO:0000256" key="1">
    <source>
        <dbReference type="ARBA" id="ARBA00010617"/>
    </source>
</evidence>
<dbReference type="InterPro" id="IPR017972">
    <property type="entry name" value="Cyt_P450_CS"/>
</dbReference>
<evidence type="ECO:0000256" key="4">
    <source>
        <dbReference type="RuleBase" id="RU000461"/>
    </source>
</evidence>
<dbReference type="SUPFAM" id="SSF48264">
    <property type="entry name" value="Cytochrome P450"/>
    <property type="match status" value="1"/>
</dbReference>
<dbReference type="Gene3D" id="1.10.630.10">
    <property type="entry name" value="Cytochrome P450"/>
    <property type="match status" value="1"/>
</dbReference>
<comment type="similarity">
    <text evidence="1 4">Belongs to the cytochrome P450 family.</text>
</comment>
<keyword evidence="4" id="KW-0560">Oxidoreductase</keyword>
<proteinExistence type="inferred from homology"/>
<reference evidence="5 6" key="1">
    <citation type="submission" date="2023-08" db="EMBL/GenBank/DDBJ databases">
        <title>Black Yeasts Isolated from many extreme environments.</title>
        <authorList>
            <person name="Coleine C."/>
            <person name="Stajich J.E."/>
            <person name="Selbmann L."/>
        </authorList>
    </citation>
    <scope>NUCLEOTIDE SEQUENCE [LARGE SCALE GENOMIC DNA]</scope>
    <source>
        <strain evidence="5 6">CCFEE 536</strain>
    </source>
</reference>
<dbReference type="InterPro" id="IPR036396">
    <property type="entry name" value="Cyt_P450_sf"/>
</dbReference>
<dbReference type="PROSITE" id="PS00086">
    <property type="entry name" value="CYTOCHROME_P450"/>
    <property type="match status" value="1"/>
</dbReference>
<keyword evidence="6" id="KW-1185">Reference proteome</keyword>
<dbReference type="PANTHER" id="PTHR46696:SF1">
    <property type="entry name" value="CYTOCHROME P450 YJIB-RELATED"/>
    <property type="match status" value="1"/>
</dbReference>
<keyword evidence="4" id="KW-0349">Heme</keyword>